<evidence type="ECO:0000256" key="1">
    <source>
        <dbReference type="ARBA" id="ARBA00004651"/>
    </source>
</evidence>
<dbReference type="InterPro" id="IPR051327">
    <property type="entry name" value="MATE_MepA_subfamily"/>
</dbReference>
<dbReference type="Proteomes" id="UP000014541">
    <property type="component" value="Unassembled WGS sequence"/>
</dbReference>
<feature type="transmembrane region" description="Helical" evidence="7">
    <location>
        <begin position="421"/>
        <end position="440"/>
    </location>
</feature>
<evidence type="ECO:0000256" key="4">
    <source>
        <dbReference type="ARBA" id="ARBA00022692"/>
    </source>
</evidence>
<dbReference type="AlphaFoldDB" id="S3L3P6"/>
<dbReference type="GO" id="GO:0005886">
    <property type="term" value="C:plasma membrane"/>
    <property type="evidence" value="ECO:0007669"/>
    <property type="project" value="UniProtKB-SubCell"/>
</dbReference>
<dbReference type="PANTHER" id="PTHR43823:SF3">
    <property type="entry name" value="MULTIDRUG EXPORT PROTEIN MEPA"/>
    <property type="match status" value="1"/>
</dbReference>
<feature type="transmembrane region" description="Helical" evidence="7">
    <location>
        <begin position="194"/>
        <end position="214"/>
    </location>
</feature>
<keyword evidence="5 7" id="KW-1133">Transmembrane helix</keyword>
<feature type="transmembrane region" description="Helical" evidence="7">
    <location>
        <begin position="348"/>
        <end position="367"/>
    </location>
</feature>
<dbReference type="EMBL" id="ATFF01000006">
    <property type="protein sequence ID" value="EPF31419.1"/>
    <property type="molecule type" value="Genomic_DNA"/>
</dbReference>
<feature type="transmembrane region" description="Helical" evidence="7">
    <location>
        <begin position="161"/>
        <end position="182"/>
    </location>
</feature>
<evidence type="ECO:0000256" key="2">
    <source>
        <dbReference type="ARBA" id="ARBA00022448"/>
    </source>
</evidence>
<organism evidence="8 9">
    <name type="scientific">Treponema maltophilum ATCC 51939</name>
    <dbReference type="NCBI Taxonomy" id="1125699"/>
    <lineage>
        <taxon>Bacteria</taxon>
        <taxon>Pseudomonadati</taxon>
        <taxon>Spirochaetota</taxon>
        <taxon>Spirochaetia</taxon>
        <taxon>Spirochaetales</taxon>
        <taxon>Treponemataceae</taxon>
        <taxon>Treponema</taxon>
    </lineage>
</organism>
<comment type="subcellular location">
    <subcellularLocation>
        <location evidence="1">Cell membrane</location>
        <topology evidence="1">Multi-pass membrane protein</topology>
    </subcellularLocation>
</comment>
<dbReference type="GO" id="GO:0015297">
    <property type="term" value="F:antiporter activity"/>
    <property type="evidence" value="ECO:0007669"/>
    <property type="project" value="InterPro"/>
</dbReference>
<feature type="transmembrane region" description="Helical" evidence="7">
    <location>
        <begin position="220"/>
        <end position="241"/>
    </location>
</feature>
<keyword evidence="2" id="KW-0813">Transport</keyword>
<accession>S3L3P6</accession>
<dbReference type="PIRSF" id="PIRSF006603">
    <property type="entry name" value="DinF"/>
    <property type="match status" value="1"/>
</dbReference>
<evidence type="ECO:0000256" key="7">
    <source>
        <dbReference type="SAM" id="Phobius"/>
    </source>
</evidence>
<evidence type="ECO:0000313" key="9">
    <source>
        <dbReference type="Proteomes" id="UP000014541"/>
    </source>
</evidence>
<feature type="transmembrane region" description="Helical" evidence="7">
    <location>
        <begin position="446"/>
        <end position="465"/>
    </location>
</feature>
<dbReference type="PATRIC" id="fig|1125699.3.peg.1780"/>
<keyword evidence="3" id="KW-1003">Cell membrane</keyword>
<protein>
    <recommendedName>
        <fullName evidence="10">MATE efflux family protein</fullName>
    </recommendedName>
</protein>
<name>S3L3P6_TREMA</name>
<dbReference type="InterPro" id="IPR048279">
    <property type="entry name" value="MdtK-like"/>
</dbReference>
<dbReference type="HOGENOM" id="CLU_012893_0_0_12"/>
<gene>
    <name evidence="8" type="ORF">HMPREF9194_01765</name>
</gene>
<sequence length="481" mass="52334">MLFSEALRFSPLTVVRFIAQWVIMNDEKQKQRILNGGLWKLIFDFSWPAVVAMSLLGANNVLDGIFVGRLVGREALAGISVVLPPLLALIGFALLCGTGAGSLLSIAIGAGDRDIQKKLLGNMNTLMLMSALFLMCSGFAFSHRIVFLMGGRGEALVLGETYYRTLLYGAPFWIYAIASNALIRSEGKMKTGALIMACGLACNACANYILMVIFGMGIEGAAWGTNIGMALQSFIGIAYFLRKPLAGEFGPFRQTFAFRFDKNIIAKISGMGLSAFIMQIMMGVQSVLVLNVLSAYGGEADIAFYGVVTRLFSFVVQPLSGLMIALPPIIGINFGAAKPERVIAGFKYFLAAALALIIPFWLCMLIFPEGAVSIMMKNSSLSASDMLNFRLYMALLPVMPLTFLTLAFFPVINKGHIASIIGILQQIVLYVPAMLVLPIFTGVAGVYYGTFLIELTTAFPILILLKREFRLLRSGRTKWEG</sequence>
<feature type="transmembrane region" description="Helical" evidence="7">
    <location>
        <begin position="268"/>
        <end position="294"/>
    </location>
</feature>
<comment type="caution">
    <text evidence="8">The sequence shown here is derived from an EMBL/GenBank/DDBJ whole genome shotgun (WGS) entry which is preliminary data.</text>
</comment>
<keyword evidence="6 7" id="KW-0472">Membrane</keyword>
<evidence type="ECO:0000313" key="8">
    <source>
        <dbReference type="EMBL" id="EPF31419.1"/>
    </source>
</evidence>
<feature type="transmembrane region" description="Helical" evidence="7">
    <location>
        <begin position="314"/>
        <end position="336"/>
    </location>
</feature>
<keyword evidence="4 7" id="KW-0812">Transmembrane</keyword>
<dbReference type="InterPro" id="IPR002528">
    <property type="entry name" value="MATE_fam"/>
</dbReference>
<evidence type="ECO:0008006" key="10">
    <source>
        <dbReference type="Google" id="ProtNLM"/>
    </source>
</evidence>
<dbReference type="PANTHER" id="PTHR43823">
    <property type="entry name" value="SPORULATION PROTEIN YKVU"/>
    <property type="match status" value="1"/>
</dbReference>
<reference evidence="8 9" key="1">
    <citation type="submission" date="2013-04" db="EMBL/GenBank/DDBJ databases">
        <title>The Genome Sequence of Treponema maltophilum ATCC 51939.</title>
        <authorList>
            <consortium name="The Broad Institute Genomics Platform"/>
            <person name="Earl A."/>
            <person name="Ward D."/>
            <person name="Feldgarden M."/>
            <person name="Gevers D."/>
            <person name="Leonetti C."/>
            <person name="Blanton J.M."/>
            <person name="Dewhirst F.E."/>
            <person name="Izard J."/>
            <person name="Walker B."/>
            <person name="Young S."/>
            <person name="Zeng Q."/>
            <person name="Gargeya S."/>
            <person name="Fitzgerald M."/>
            <person name="Haas B."/>
            <person name="Abouelleil A."/>
            <person name="Allen A.W."/>
            <person name="Alvarado L."/>
            <person name="Arachchi H.M."/>
            <person name="Berlin A.M."/>
            <person name="Chapman S.B."/>
            <person name="Gainer-Dewar J."/>
            <person name="Goldberg J."/>
            <person name="Griggs A."/>
            <person name="Gujja S."/>
            <person name="Hansen M."/>
            <person name="Howarth C."/>
            <person name="Imamovic A."/>
            <person name="Ireland A."/>
            <person name="Larimer J."/>
            <person name="McCowan C."/>
            <person name="Murphy C."/>
            <person name="Pearson M."/>
            <person name="Poon T.W."/>
            <person name="Priest M."/>
            <person name="Roberts A."/>
            <person name="Saif S."/>
            <person name="Shea T."/>
            <person name="Sisk P."/>
            <person name="Sykes S."/>
            <person name="Wortman J."/>
            <person name="Nusbaum C."/>
            <person name="Birren B."/>
        </authorList>
    </citation>
    <scope>NUCLEOTIDE SEQUENCE [LARGE SCALE GENOMIC DNA]</scope>
    <source>
        <strain evidence="8 9">ATCC 51939</strain>
    </source>
</reference>
<proteinExistence type="predicted"/>
<feature type="transmembrane region" description="Helical" evidence="7">
    <location>
        <begin position="86"/>
        <end position="107"/>
    </location>
</feature>
<dbReference type="Pfam" id="PF01554">
    <property type="entry name" value="MatE"/>
    <property type="match status" value="2"/>
</dbReference>
<dbReference type="STRING" id="1125699.HMPREF9194_01765"/>
<dbReference type="GO" id="GO:0042910">
    <property type="term" value="F:xenobiotic transmembrane transporter activity"/>
    <property type="evidence" value="ECO:0007669"/>
    <property type="project" value="InterPro"/>
</dbReference>
<evidence type="ECO:0000256" key="5">
    <source>
        <dbReference type="ARBA" id="ARBA00022989"/>
    </source>
</evidence>
<keyword evidence="9" id="KW-1185">Reference proteome</keyword>
<evidence type="ECO:0000256" key="3">
    <source>
        <dbReference type="ARBA" id="ARBA00022475"/>
    </source>
</evidence>
<evidence type="ECO:0000256" key="6">
    <source>
        <dbReference type="ARBA" id="ARBA00023136"/>
    </source>
</evidence>
<feature type="transmembrane region" description="Helical" evidence="7">
    <location>
        <begin position="387"/>
        <end position="409"/>
    </location>
</feature>
<dbReference type="eggNOG" id="COG0534">
    <property type="taxonomic scope" value="Bacteria"/>
</dbReference>
<feature type="transmembrane region" description="Helical" evidence="7">
    <location>
        <begin position="119"/>
        <end position="141"/>
    </location>
</feature>